<dbReference type="InterPro" id="IPR022584">
    <property type="entry name" value="DUF2937"/>
</dbReference>
<dbReference type="RefSeq" id="WP_010794717.1">
    <property type="nucleotide sequence ID" value="NZ_CP069262.1"/>
</dbReference>
<organism evidence="2 3">
    <name type="scientific">Pseudomonas luteola</name>
    <dbReference type="NCBI Taxonomy" id="47886"/>
    <lineage>
        <taxon>Bacteria</taxon>
        <taxon>Pseudomonadati</taxon>
        <taxon>Pseudomonadota</taxon>
        <taxon>Gammaproteobacteria</taxon>
        <taxon>Pseudomonadales</taxon>
        <taxon>Pseudomonadaceae</taxon>
        <taxon>Pseudomonas</taxon>
    </lineage>
</organism>
<dbReference type="Proteomes" id="UP000250443">
    <property type="component" value="Unassembled WGS sequence"/>
</dbReference>
<keyword evidence="1" id="KW-0472">Membrane</keyword>
<evidence type="ECO:0000313" key="3">
    <source>
        <dbReference type="Proteomes" id="UP000250443"/>
    </source>
</evidence>
<accession>A0A2X2CGI6</accession>
<dbReference type="PIRSF" id="PIRSF029393">
    <property type="entry name" value="UCP029393"/>
    <property type="match status" value="1"/>
</dbReference>
<feature type="transmembrane region" description="Helical" evidence="1">
    <location>
        <begin position="135"/>
        <end position="160"/>
    </location>
</feature>
<dbReference type="InterPro" id="IPR016917">
    <property type="entry name" value="UCP029393"/>
</dbReference>
<name>A0A2X2CGI6_PSELU</name>
<dbReference type="AlphaFoldDB" id="A0A2X2CGI6"/>
<gene>
    <name evidence="2" type="ORF">NCTC11842_02507</name>
</gene>
<evidence type="ECO:0000256" key="1">
    <source>
        <dbReference type="SAM" id="Phobius"/>
    </source>
</evidence>
<protein>
    <submittedName>
        <fullName evidence="2">Protein of uncharacterized function (DUF2937)</fullName>
    </submittedName>
</protein>
<dbReference type="Pfam" id="PF11157">
    <property type="entry name" value="DUF2937"/>
    <property type="match status" value="1"/>
</dbReference>
<evidence type="ECO:0000313" key="2">
    <source>
        <dbReference type="EMBL" id="SPZ07792.1"/>
    </source>
</evidence>
<keyword evidence="1" id="KW-0812">Transmembrane</keyword>
<sequence>MLRSYIRLILFALGLLVGVQIPGFITDYSQRIEAHRLEAHQALEGYRKTAGEFFGGDMDRLVAHYRASDDPVFQSDADSFGMLMRREQMLDSQWQALQGRWYERAWHVFTKANPAILEETWQGYRYQVVLTPECIGWGLACAFLLSWIIEAIALALAVLIMPRRRPARRLV</sequence>
<keyword evidence="1" id="KW-1133">Transmembrane helix</keyword>
<reference evidence="2 3" key="1">
    <citation type="submission" date="2018-06" db="EMBL/GenBank/DDBJ databases">
        <authorList>
            <consortium name="Pathogen Informatics"/>
            <person name="Doyle S."/>
        </authorList>
    </citation>
    <scope>NUCLEOTIDE SEQUENCE [LARGE SCALE GENOMIC DNA]</scope>
    <source>
        <strain evidence="2 3">NCTC11842</strain>
    </source>
</reference>
<proteinExistence type="predicted"/>
<dbReference type="EMBL" id="UAUF01000012">
    <property type="protein sequence ID" value="SPZ07792.1"/>
    <property type="molecule type" value="Genomic_DNA"/>
</dbReference>